<dbReference type="InterPro" id="IPR018392">
    <property type="entry name" value="LysM"/>
</dbReference>
<accession>A0A6J4LQ83</accession>
<gene>
    <name evidence="2" type="ORF">AVDCRST_MAG36-1339</name>
</gene>
<dbReference type="EMBL" id="CADCUH010000086">
    <property type="protein sequence ID" value="CAA9339657.1"/>
    <property type="molecule type" value="Genomic_DNA"/>
</dbReference>
<dbReference type="Gene3D" id="3.10.350.10">
    <property type="entry name" value="LysM domain"/>
    <property type="match status" value="1"/>
</dbReference>
<proteinExistence type="predicted"/>
<dbReference type="SMART" id="SM00257">
    <property type="entry name" value="LysM"/>
    <property type="match status" value="1"/>
</dbReference>
<evidence type="ECO:0000259" key="1">
    <source>
        <dbReference type="PROSITE" id="PS51782"/>
    </source>
</evidence>
<evidence type="ECO:0000313" key="2">
    <source>
        <dbReference type="EMBL" id="CAA9339657.1"/>
    </source>
</evidence>
<dbReference type="InterPro" id="IPR036779">
    <property type="entry name" value="LysM_dom_sf"/>
</dbReference>
<dbReference type="AlphaFoldDB" id="A0A6J4LQ83"/>
<reference evidence="2" key="1">
    <citation type="submission" date="2020-02" db="EMBL/GenBank/DDBJ databases">
        <authorList>
            <person name="Meier V. D."/>
        </authorList>
    </citation>
    <scope>NUCLEOTIDE SEQUENCE</scope>
    <source>
        <strain evidence="2">AVDCRST_MAG36</strain>
    </source>
</reference>
<dbReference type="Pfam" id="PF01476">
    <property type="entry name" value="LysM"/>
    <property type="match status" value="1"/>
</dbReference>
<organism evidence="2">
    <name type="scientific">uncultured Nocardioidaceae bacterium</name>
    <dbReference type="NCBI Taxonomy" id="253824"/>
    <lineage>
        <taxon>Bacteria</taxon>
        <taxon>Bacillati</taxon>
        <taxon>Actinomycetota</taxon>
        <taxon>Actinomycetes</taxon>
        <taxon>Propionibacteriales</taxon>
        <taxon>Nocardioidaceae</taxon>
        <taxon>environmental samples</taxon>
    </lineage>
</organism>
<protein>
    <recommendedName>
        <fullName evidence="1">LysM domain-containing protein</fullName>
    </recommendedName>
</protein>
<dbReference type="SUPFAM" id="SSF54106">
    <property type="entry name" value="LysM domain"/>
    <property type="match status" value="1"/>
</dbReference>
<name>A0A6J4LQ83_9ACTN</name>
<sequence>MSATTATQHTTVASHTRLTRRGRVLLLLALVAVLFGAFSLGRSVSEAAPPSAHPAGHVVTVEQGDSLWTLARRVAPDNDPRDVVAQIRDLNDLTSSGLVPGQQLVLPVAA</sequence>
<dbReference type="PROSITE" id="PS51782">
    <property type="entry name" value="LYSM"/>
    <property type="match status" value="1"/>
</dbReference>
<feature type="domain" description="LysM" evidence="1">
    <location>
        <begin position="57"/>
        <end position="106"/>
    </location>
</feature>
<dbReference type="CDD" id="cd00118">
    <property type="entry name" value="LysM"/>
    <property type="match status" value="1"/>
</dbReference>